<accession>A0A1L9RM48</accession>
<evidence type="ECO:0000256" key="7">
    <source>
        <dbReference type="ARBA" id="ARBA00022840"/>
    </source>
</evidence>
<dbReference type="OrthoDB" id="192887at2759"/>
<reference evidence="11" key="1">
    <citation type="journal article" date="2017" name="Genome Biol.">
        <title>Comparative genomics reveals high biological diversity and specific adaptations in the industrially and medically important fungal genus Aspergillus.</title>
        <authorList>
            <person name="de Vries R.P."/>
            <person name="Riley R."/>
            <person name="Wiebenga A."/>
            <person name="Aguilar-Osorio G."/>
            <person name="Amillis S."/>
            <person name="Uchima C.A."/>
            <person name="Anderluh G."/>
            <person name="Asadollahi M."/>
            <person name="Askin M."/>
            <person name="Barry K."/>
            <person name="Battaglia E."/>
            <person name="Bayram O."/>
            <person name="Benocci T."/>
            <person name="Braus-Stromeyer S.A."/>
            <person name="Caldana C."/>
            <person name="Canovas D."/>
            <person name="Cerqueira G.C."/>
            <person name="Chen F."/>
            <person name="Chen W."/>
            <person name="Choi C."/>
            <person name="Clum A."/>
            <person name="Dos Santos R.A."/>
            <person name="Damasio A.R."/>
            <person name="Diallinas G."/>
            <person name="Emri T."/>
            <person name="Fekete E."/>
            <person name="Flipphi M."/>
            <person name="Freyberg S."/>
            <person name="Gallo A."/>
            <person name="Gournas C."/>
            <person name="Habgood R."/>
            <person name="Hainaut M."/>
            <person name="Harispe M.L."/>
            <person name="Henrissat B."/>
            <person name="Hilden K.S."/>
            <person name="Hope R."/>
            <person name="Hossain A."/>
            <person name="Karabika E."/>
            <person name="Karaffa L."/>
            <person name="Karanyi Z."/>
            <person name="Krasevec N."/>
            <person name="Kuo A."/>
            <person name="Kusch H."/>
            <person name="LaButti K."/>
            <person name="Lagendijk E.L."/>
            <person name="Lapidus A."/>
            <person name="Levasseur A."/>
            <person name="Lindquist E."/>
            <person name="Lipzen A."/>
            <person name="Logrieco A.F."/>
            <person name="MacCabe A."/>
            <person name="Maekelae M.R."/>
            <person name="Malavazi I."/>
            <person name="Melin P."/>
            <person name="Meyer V."/>
            <person name="Mielnichuk N."/>
            <person name="Miskei M."/>
            <person name="Molnar A.P."/>
            <person name="Mule G."/>
            <person name="Ngan C.Y."/>
            <person name="Orejas M."/>
            <person name="Orosz E."/>
            <person name="Ouedraogo J.P."/>
            <person name="Overkamp K.M."/>
            <person name="Park H.-S."/>
            <person name="Perrone G."/>
            <person name="Piumi F."/>
            <person name="Punt P.J."/>
            <person name="Ram A.F."/>
            <person name="Ramon A."/>
            <person name="Rauscher S."/>
            <person name="Record E."/>
            <person name="Riano-Pachon D.M."/>
            <person name="Robert V."/>
            <person name="Roehrig J."/>
            <person name="Ruller R."/>
            <person name="Salamov A."/>
            <person name="Salih N.S."/>
            <person name="Samson R.A."/>
            <person name="Sandor E."/>
            <person name="Sanguinetti M."/>
            <person name="Schuetze T."/>
            <person name="Sepcic K."/>
            <person name="Shelest E."/>
            <person name="Sherlock G."/>
            <person name="Sophianopoulou V."/>
            <person name="Squina F.M."/>
            <person name="Sun H."/>
            <person name="Susca A."/>
            <person name="Todd R.B."/>
            <person name="Tsang A."/>
            <person name="Unkles S.E."/>
            <person name="van de Wiele N."/>
            <person name="van Rossen-Uffink D."/>
            <person name="Oliveira J.V."/>
            <person name="Vesth T.C."/>
            <person name="Visser J."/>
            <person name="Yu J.-H."/>
            <person name="Zhou M."/>
            <person name="Andersen M.R."/>
            <person name="Archer D.B."/>
            <person name="Baker S.E."/>
            <person name="Benoit I."/>
            <person name="Brakhage A.A."/>
            <person name="Braus G.H."/>
            <person name="Fischer R."/>
            <person name="Frisvad J.C."/>
            <person name="Goldman G.H."/>
            <person name="Houbraken J."/>
            <person name="Oakley B."/>
            <person name="Pocsi I."/>
            <person name="Scazzocchio C."/>
            <person name="Seiboth B."/>
            <person name="vanKuyk P.A."/>
            <person name="Wortman J."/>
            <person name="Dyer P.S."/>
            <person name="Grigoriev I.V."/>
        </authorList>
    </citation>
    <scope>NUCLEOTIDE SEQUENCE [LARGE SCALE GENOMIC DNA]</scope>
    <source>
        <strain evidence="11">DTO 134E9</strain>
    </source>
</reference>
<proteinExistence type="inferred from homology"/>
<evidence type="ECO:0000256" key="6">
    <source>
        <dbReference type="ARBA" id="ARBA00022777"/>
    </source>
</evidence>
<name>A0A1L9RM48_ASPWE</name>
<keyword evidence="5" id="KW-0547">Nucleotide-binding</keyword>
<dbReference type="SUPFAM" id="SSF56112">
    <property type="entry name" value="Protein kinase-like (PK-like)"/>
    <property type="match status" value="1"/>
</dbReference>
<dbReference type="GO" id="GO:0004707">
    <property type="term" value="F:MAP kinase activity"/>
    <property type="evidence" value="ECO:0007669"/>
    <property type="project" value="UniProtKB-EC"/>
</dbReference>
<evidence type="ECO:0000256" key="3">
    <source>
        <dbReference type="ARBA" id="ARBA00022527"/>
    </source>
</evidence>
<dbReference type="STRING" id="1073089.A0A1L9RM48"/>
<evidence type="ECO:0000256" key="1">
    <source>
        <dbReference type="ARBA" id="ARBA00001946"/>
    </source>
</evidence>
<keyword evidence="7" id="KW-0067">ATP-binding</keyword>
<sequence>MMAAFIRNSVCGGTFDVTSRYSNLQLAGITVNGLVCSATDSVTRQVVAIKKIPRPFGSADAAKQTLKQIKLFKYLQHENVVSLHDMFISPLEDIYLVTEFTGIDLGTILGSKPLDNQFIQYFVYQILRGLKYIHSAGIVHRDLKPSKILIDQKCDLKIADFYSARQTDARMTGYVATRFYRAPEIMLTWQQYGVEVDIWSVGCIFAEMIEGTPLFPGESPAHQLHVITELLGSIPDYVVNRISTKNTMRYIQSLPELEKQSLETRLKHAQPDALDLIGKMLHYDPLQRIDAATALTHPYLSRYHDPNDEPVAKEPFDYELSNMSHSIESWKHFMYTEILSWGRVDDLATIDV</sequence>
<dbReference type="Proteomes" id="UP000184383">
    <property type="component" value="Unassembled WGS sequence"/>
</dbReference>
<evidence type="ECO:0000313" key="10">
    <source>
        <dbReference type="EMBL" id="OJJ36030.1"/>
    </source>
</evidence>
<evidence type="ECO:0000259" key="9">
    <source>
        <dbReference type="PROSITE" id="PS50011"/>
    </source>
</evidence>
<dbReference type="Gene3D" id="1.10.510.10">
    <property type="entry name" value="Transferase(Phosphotransferase) domain 1"/>
    <property type="match status" value="1"/>
</dbReference>
<comment type="similarity">
    <text evidence="8">Belongs to the protein kinase superfamily. Ser/Thr protein kinase family. MAP kinase subfamily.</text>
</comment>
<dbReference type="EC" id="2.7.11.24" evidence="2"/>
<dbReference type="Pfam" id="PF00069">
    <property type="entry name" value="Pkinase"/>
    <property type="match status" value="1"/>
</dbReference>
<dbReference type="PANTHER" id="PTHR24055">
    <property type="entry name" value="MITOGEN-ACTIVATED PROTEIN KINASE"/>
    <property type="match status" value="1"/>
</dbReference>
<comment type="cofactor">
    <cofactor evidence="1">
        <name>Mg(2+)</name>
        <dbReference type="ChEBI" id="CHEBI:18420"/>
    </cofactor>
</comment>
<keyword evidence="3" id="KW-0723">Serine/threonine-protein kinase</keyword>
<dbReference type="RefSeq" id="XP_040689706.1">
    <property type="nucleotide sequence ID" value="XM_040835513.1"/>
</dbReference>
<dbReference type="InterPro" id="IPR000719">
    <property type="entry name" value="Prot_kinase_dom"/>
</dbReference>
<dbReference type="EMBL" id="KV878212">
    <property type="protein sequence ID" value="OJJ36030.1"/>
    <property type="molecule type" value="Genomic_DNA"/>
</dbReference>
<dbReference type="InterPro" id="IPR011009">
    <property type="entry name" value="Kinase-like_dom_sf"/>
</dbReference>
<organism evidence="10 11">
    <name type="scientific">Aspergillus wentii DTO 134E9</name>
    <dbReference type="NCBI Taxonomy" id="1073089"/>
    <lineage>
        <taxon>Eukaryota</taxon>
        <taxon>Fungi</taxon>
        <taxon>Dikarya</taxon>
        <taxon>Ascomycota</taxon>
        <taxon>Pezizomycotina</taxon>
        <taxon>Eurotiomycetes</taxon>
        <taxon>Eurotiomycetidae</taxon>
        <taxon>Eurotiales</taxon>
        <taxon>Aspergillaceae</taxon>
        <taxon>Aspergillus</taxon>
        <taxon>Aspergillus subgen. Cremei</taxon>
    </lineage>
</organism>
<dbReference type="VEuPathDB" id="FungiDB:ASPWEDRAFT_41261"/>
<dbReference type="PROSITE" id="PS50011">
    <property type="entry name" value="PROTEIN_KINASE_DOM"/>
    <property type="match status" value="1"/>
</dbReference>
<dbReference type="AlphaFoldDB" id="A0A1L9RM48"/>
<keyword evidence="4" id="KW-0808">Transferase</keyword>
<evidence type="ECO:0000256" key="5">
    <source>
        <dbReference type="ARBA" id="ARBA00022741"/>
    </source>
</evidence>
<dbReference type="GeneID" id="63751361"/>
<dbReference type="GO" id="GO:0005524">
    <property type="term" value="F:ATP binding"/>
    <property type="evidence" value="ECO:0007669"/>
    <property type="project" value="UniProtKB-KW"/>
</dbReference>
<keyword evidence="6" id="KW-0418">Kinase</keyword>
<keyword evidence="11" id="KW-1185">Reference proteome</keyword>
<feature type="domain" description="Protein kinase" evidence="9">
    <location>
        <begin position="21"/>
        <end position="300"/>
    </location>
</feature>
<dbReference type="Gene3D" id="3.30.200.20">
    <property type="entry name" value="Phosphorylase Kinase, domain 1"/>
    <property type="match status" value="1"/>
</dbReference>
<protein>
    <recommendedName>
        <fullName evidence="2">mitogen-activated protein kinase</fullName>
        <ecNumber evidence="2">2.7.11.24</ecNumber>
    </recommendedName>
</protein>
<gene>
    <name evidence="10" type="ORF">ASPWEDRAFT_41261</name>
</gene>
<evidence type="ECO:0000256" key="2">
    <source>
        <dbReference type="ARBA" id="ARBA00012411"/>
    </source>
</evidence>
<dbReference type="FunFam" id="1.10.510.10:FF:000049">
    <property type="entry name" value="Mitogen-activated protein kinase"/>
    <property type="match status" value="1"/>
</dbReference>
<evidence type="ECO:0000313" key="11">
    <source>
        <dbReference type="Proteomes" id="UP000184383"/>
    </source>
</evidence>
<evidence type="ECO:0000256" key="4">
    <source>
        <dbReference type="ARBA" id="ARBA00022679"/>
    </source>
</evidence>
<dbReference type="InterPro" id="IPR050117">
    <property type="entry name" value="MAPK"/>
</dbReference>
<evidence type="ECO:0000256" key="8">
    <source>
        <dbReference type="ARBA" id="ARBA00061056"/>
    </source>
</evidence>